<feature type="region of interest" description="Disordered" evidence="3">
    <location>
        <begin position="902"/>
        <end position="924"/>
    </location>
</feature>
<feature type="repeat" description="PPR" evidence="2">
    <location>
        <begin position="741"/>
        <end position="775"/>
    </location>
</feature>
<name>A0A167Y2N0_9HYPO</name>
<evidence type="ECO:0000256" key="1">
    <source>
        <dbReference type="ARBA" id="ARBA00007626"/>
    </source>
</evidence>
<feature type="signal peptide" evidence="4">
    <location>
        <begin position="1"/>
        <end position="21"/>
    </location>
</feature>
<dbReference type="NCBIfam" id="TIGR00756">
    <property type="entry name" value="PPR"/>
    <property type="match status" value="1"/>
</dbReference>
<feature type="region of interest" description="Disordered" evidence="3">
    <location>
        <begin position="494"/>
        <end position="534"/>
    </location>
</feature>
<feature type="region of interest" description="Disordered" evidence="3">
    <location>
        <begin position="291"/>
        <end position="325"/>
    </location>
</feature>
<dbReference type="Proteomes" id="UP000076874">
    <property type="component" value="Unassembled WGS sequence"/>
</dbReference>
<gene>
    <name evidence="5" type="ORF">SPI_02542</name>
</gene>
<dbReference type="InterPro" id="IPR002885">
    <property type="entry name" value="PPR_rpt"/>
</dbReference>
<comment type="caution">
    <text evidence="5">The sequence shown here is derived from an EMBL/GenBank/DDBJ whole genome shotgun (WGS) entry which is preliminary data.</text>
</comment>
<keyword evidence="4" id="KW-0732">Signal</keyword>
<evidence type="ECO:0000313" key="6">
    <source>
        <dbReference type="Proteomes" id="UP000076874"/>
    </source>
</evidence>
<dbReference type="Gene3D" id="1.25.40.10">
    <property type="entry name" value="Tetratricopeptide repeat domain"/>
    <property type="match status" value="3"/>
</dbReference>
<feature type="compositionally biased region" description="Gly residues" evidence="3">
    <location>
        <begin position="1003"/>
        <end position="1025"/>
    </location>
</feature>
<feature type="region of interest" description="Disordered" evidence="3">
    <location>
        <begin position="1000"/>
        <end position="1025"/>
    </location>
</feature>
<feature type="compositionally biased region" description="Low complexity" evidence="3">
    <location>
        <begin position="906"/>
        <end position="915"/>
    </location>
</feature>
<evidence type="ECO:0000256" key="3">
    <source>
        <dbReference type="SAM" id="MobiDB-lite"/>
    </source>
</evidence>
<feature type="compositionally biased region" description="Basic and acidic residues" evidence="3">
    <location>
        <begin position="61"/>
        <end position="70"/>
    </location>
</feature>
<dbReference type="EMBL" id="AZHD01000003">
    <property type="protein sequence ID" value="OAA65755.1"/>
    <property type="molecule type" value="Genomic_DNA"/>
</dbReference>
<feature type="compositionally biased region" description="Basic and acidic residues" evidence="3">
    <location>
        <begin position="291"/>
        <end position="301"/>
    </location>
</feature>
<evidence type="ECO:0000313" key="5">
    <source>
        <dbReference type="EMBL" id="OAA65755.1"/>
    </source>
</evidence>
<feature type="compositionally biased region" description="Low complexity" evidence="3">
    <location>
        <begin position="95"/>
        <end position="109"/>
    </location>
</feature>
<comment type="similarity">
    <text evidence="1">Belongs to the PPR family. P subfamily.</text>
</comment>
<dbReference type="STRING" id="1081102.A0A167Y2N0"/>
<feature type="region of interest" description="Disordered" evidence="3">
    <location>
        <begin position="55"/>
        <end position="117"/>
    </location>
</feature>
<proteinExistence type="inferred from homology"/>
<feature type="chain" id="PRO_5007894554" evidence="4">
    <location>
        <begin position="22"/>
        <end position="1045"/>
    </location>
</feature>
<dbReference type="InterPro" id="IPR011990">
    <property type="entry name" value="TPR-like_helical_dom_sf"/>
</dbReference>
<dbReference type="Pfam" id="PF01535">
    <property type="entry name" value="PPR"/>
    <property type="match status" value="1"/>
</dbReference>
<dbReference type="InterPro" id="IPR050872">
    <property type="entry name" value="PPR_P_subfamily"/>
</dbReference>
<protein>
    <submittedName>
        <fullName evidence="5">Pentatricopeptide repeat protein</fullName>
    </submittedName>
</protein>
<keyword evidence="6" id="KW-1185">Reference proteome</keyword>
<dbReference type="PANTHER" id="PTHR46128:SF211">
    <property type="entry name" value="PENTACOTRIPEPTIDE-REPEAT REGION OF PRORP DOMAIN-CONTAINING PROTEIN"/>
    <property type="match status" value="1"/>
</dbReference>
<dbReference type="OrthoDB" id="185373at2759"/>
<accession>A0A167Y2N0</accession>
<dbReference type="PROSITE" id="PS51375">
    <property type="entry name" value="PPR"/>
    <property type="match status" value="1"/>
</dbReference>
<sequence length="1045" mass="112686">MTHSHGICILCRWQLFGPSAAASAARQGLNISSGGNGTRFRGRWGATTAWTVRPASSSTVHGDRSIRSDANEAGGAAAAELTRAPINSGARRPTRTTTTTTTTTTAPLPRRSRPRQIDDAALSVFRDVVQKQRKQAHGPTTQERDPFDELEQTILGRGNSNEQERQVQQPPAGRPLRASMDLYNQLVKLTQLRAQPEGASAAARFAFFETALYPQMTHAPRELPNIFRQAAQQLVRDVSVAKQRNYGAADLPSVARITQVRRQLDLLNMPEPWVPLVLGLVEAVVRANGKEAQNRNDEVQPQHRKSVIIGEEQRETETQTSAEAGDEAIEKQGATDENAEGAQSANVDATANNTILLDDLVQTWRIFSLPDIVVANPDALDRSHISEFRLPRPDPVLLDKYAHQRNLPLALTSLFPRYAPRQMKPLAPAVLATYALLTDTAVCPPATADTAREFVQAVASVLKAVPVSRATVAGLFQTHPTLGTYVLGRWSQLTQKKPVSPPREGSRPPPLLESRINRKSGGSGGGGTGGGVSSSAALDDIHQQLIQALRARNLGACEAAWDRFWAAVTMPDADGAKRLRRSAEIFDYFIMAFTTMRMPQRAIAVWNAMALAGVPPTLRTWTSFMEGCKRASNPTGIHNIWAKLMASGVPVDTAVWTARISGLIQTGDAEAGMRALEEMQQAWEADRAKDALAENKRNRPAAVRPTIEPVNAAIAGVLRRGDLDAAKTILAWAGRNGIAPDRITFNTILRPLVRSGRSDEVDGLLEMMRQRGIPPDEATVTILLDGALGEGALGGRSAAERAAVVRQLLAEVEAAGLSANEQMYAKMVYLLLHEEEDAGTASKKDPDAANAADAAVNVVLARMRQRGLPLSAHICTILAEHYFARTPPDLDAVQRLIETGWPAPAPAETTPTAETSSGHDGPTVAPPTFDRVFWERVVRGYAQVGDTAHALQYFAHIADSLSVTTSTLEDLLRALLRNGEMAAAQQLVTKVQAQKTLLVHGKTGPGGRGSGVSARGGSGSGSGGGGEARLFRHRFWHLAAEHGLL</sequence>
<dbReference type="Pfam" id="PF13041">
    <property type="entry name" value="PPR_2"/>
    <property type="match status" value="1"/>
</dbReference>
<feature type="compositionally biased region" description="Gly residues" evidence="3">
    <location>
        <begin position="521"/>
        <end position="532"/>
    </location>
</feature>
<evidence type="ECO:0000256" key="4">
    <source>
        <dbReference type="SAM" id="SignalP"/>
    </source>
</evidence>
<evidence type="ECO:0000256" key="2">
    <source>
        <dbReference type="PROSITE-ProRule" id="PRU00708"/>
    </source>
</evidence>
<dbReference type="PANTHER" id="PTHR46128">
    <property type="entry name" value="MITOCHONDRIAL GROUP I INTRON SPLICING FACTOR CCM1"/>
    <property type="match status" value="1"/>
</dbReference>
<feature type="compositionally biased region" description="Low complexity" evidence="3">
    <location>
        <begin position="71"/>
        <end position="80"/>
    </location>
</feature>
<organism evidence="5 6">
    <name type="scientific">Niveomyces insectorum RCEF 264</name>
    <dbReference type="NCBI Taxonomy" id="1081102"/>
    <lineage>
        <taxon>Eukaryota</taxon>
        <taxon>Fungi</taxon>
        <taxon>Dikarya</taxon>
        <taxon>Ascomycota</taxon>
        <taxon>Pezizomycotina</taxon>
        <taxon>Sordariomycetes</taxon>
        <taxon>Hypocreomycetidae</taxon>
        <taxon>Hypocreales</taxon>
        <taxon>Cordycipitaceae</taxon>
        <taxon>Niveomyces</taxon>
    </lineage>
</organism>
<reference evidence="5 6" key="1">
    <citation type="journal article" date="2016" name="Genome Biol. Evol.">
        <title>Divergent and convergent evolution of fungal pathogenicity.</title>
        <authorList>
            <person name="Shang Y."/>
            <person name="Xiao G."/>
            <person name="Zheng P."/>
            <person name="Cen K."/>
            <person name="Zhan S."/>
            <person name="Wang C."/>
        </authorList>
    </citation>
    <scope>NUCLEOTIDE SEQUENCE [LARGE SCALE GENOMIC DNA]</scope>
    <source>
        <strain evidence="5 6">RCEF 264</strain>
    </source>
</reference>
<dbReference type="AlphaFoldDB" id="A0A167Y2N0"/>